<evidence type="ECO:0000256" key="1">
    <source>
        <dbReference type="ARBA" id="ARBA00001933"/>
    </source>
</evidence>
<proteinExistence type="inferred from homology"/>
<reference evidence="6 7" key="1">
    <citation type="submission" date="2019-03" db="EMBL/GenBank/DDBJ databases">
        <title>Genomic Encyclopedia of Type Strains, Phase IV (KMG-IV): sequencing the most valuable type-strain genomes for metagenomic binning, comparative biology and taxonomic classification.</title>
        <authorList>
            <person name="Goeker M."/>
        </authorList>
    </citation>
    <scope>NUCLEOTIDE SEQUENCE [LARGE SCALE GENOMIC DNA]</scope>
    <source>
        <strain evidence="6 7">DSM 5604</strain>
    </source>
</reference>
<dbReference type="AlphaFoldDB" id="A0A4R6XDQ2"/>
<dbReference type="RefSeq" id="WP_133559746.1">
    <property type="nucleotide sequence ID" value="NZ_SNZA01000001.1"/>
</dbReference>
<dbReference type="GO" id="GO:0019148">
    <property type="term" value="F:D-cysteine desulfhydrase activity"/>
    <property type="evidence" value="ECO:0007669"/>
    <property type="project" value="TreeGrafter"/>
</dbReference>
<feature type="active site" description="Nucleophile" evidence="4">
    <location>
        <position position="79"/>
    </location>
</feature>
<evidence type="ECO:0000256" key="3">
    <source>
        <dbReference type="ARBA" id="ARBA00022898"/>
    </source>
</evidence>
<dbReference type="OrthoDB" id="9801249at2"/>
<dbReference type="SUPFAM" id="SSF53686">
    <property type="entry name" value="Tryptophan synthase beta subunit-like PLP-dependent enzymes"/>
    <property type="match status" value="1"/>
</dbReference>
<accession>A0A4R6XDQ2</accession>
<organism evidence="6 7">
    <name type="scientific">Marinomonas communis</name>
    <dbReference type="NCBI Taxonomy" id="28254"/>
    <lineage>
        <taxon>Bacteria</taxon>
        <taxon>Pseudomonadati</taxon>
        <taxon>Pseudomonadota</taxon>
        <taxon>Gammaproteobacteria</taxon>
        <taxon>Oceanospirillales</taxon>
        <taxon>Oceanospirillaceae</taxon>
        <taxon>Marinomonas</taxon>
    </lineage>
</organism>
<gene>
    <name evidence="6" type="ORF">C8D85_0467</name>
</gene>
<evidence type="ECO:0000256" key="5">
    <source>
        <dbReference type="PIRSR" id="PIRSR006278-2"/>
    </source>
</evidence>
<dbReference type="PANTHER" id="PTHR43780">
    <property type="entry name" value="1-AMINOCYCLOPROPANE-1-CARBOXYLATE DEAMINASE-RELATED"/>
    <property type="match status" value="1"/>
</dbReference>
<evidence type="ECO:0000313" key="7">
    <source>
        <dbReference type="Proteomes" id="UP000295729"/>
    </source>
</evidence>
<name>A0A4R6XDQ2_9GAMM</name>
<evidence type="ECO:0000256" key="4">
    <source>
        <dbReference type="PIRSR" id="PIRSR006278-1"/>
    </source>
</evidence>
<dbReference type="Proteomes" id="UP000295729">
    <property type="component" value="Unassembled WGS sequence"/>
</dbReference>
<evidence type="ECO:0000313" key="6">
    <source>
        <dbReference type="EMBL" id="TDR15113.1"/>
    </source>
</evidence>
<keyword evidence="7" id="KW-1185">Reference proteome</keyword>
<sequence length="317" mass="34889">MHDIGNGAFIENLLNDNQMIIEPLYLPTQQTCGCQFYIYRGDLECSVAPGNKRHKLKYHLQQASKENKKILATFGGPHSNHIAAFVAQCKHQGLTPLIVVRGETWAKLTPTLRQAVDSGALLFPSERVDYKLGLRANIKKVVDEYYDHQVYWIPEGGAGAEGVRGCLDWANEIYRLCRGKPFHLCIASGTGTTAAGFAASGFSSMTVFSALKGVVSLTTNIENQCLDAGLSINTSIKGFDEALHGGFGKVSTAQLDFLKTLKTLNPDIPLDPLYTSKMVYKVNQLCAQGEWQHDHTLFVHTGGLQGWQGLPLEKQVY</sequence>
<keyword evidence="3 5" id="KW-0663">Pyridoxal phosphate</keyword>
<dbReference type="EMBL" id="SNZA01000001">
    <property type="protein sequence ID" value="TDR15113.1"/>
    <property type="molecule type" value="Genomic_DNA"/>
</dbReference>
<feature type="modified residue" description="N6-(pyridoxal phosphate)lysine" evidence="5">
    <location>
        <position position="52"/>
    </location>
</feature>
<protein>
    <submittedName>
        <fullName evidence="6">1-aminocyclopropane-1-carboxylate deaminase</fullName>
    </submittedName>
</protein>
<dbReference type="InterPro" id="IPR027278">
    <property type="entry name" value="ACCD_DCysDesulf"/>
</dbReference>
<comment type="caution">
    <text evidence="6">The sequence shown here is derived from an EMBL/GenBank/DDBJ whole genome shotgun (WGS) entry which is preliminary data.</text>
</comment>
<comment type="similarity">
    <text evidence="2">Belongs to the ACC deaminase/D-cysteine desulfhydrase family.</text>
</comment>
<dbReference type="Gene3D" id="3.40.50.1100">
    <property type="match status" value="2"/>
</dbReference>
<evidence type="ECO:0000256" key="2">
    <source>
        <dbReference type="ARBA" id="ARBA00008639"/>
    </source>
</evidence>
<dbReference type="InterPro" id="IPR036052">
    <property type="entry name" value="TrpB-like_PALP_sf"/>
</dbReference>
<dbReference type="PANTHER" id="PTHR43780:SF2">
    <property type="entry name" value="1-AMINOCYCLOPROPANE-1-CARBOXYLATE DEAMINASE-RELATED"/>
    <property type="match status" value="1"/>
</dbReference>
<comment type="cofactor">
    <cofactor evidence="1">
        <name>pyridoxal 5'-phosphate</name>
        <dbReference type="ChEBI" id="CHEBI:597326"/>
    </cofactor>
</comment>
<dbReference type="PIRSF" id="PIRSF006278">
    <property type="entry name" value="ACCD_DCysDesulf"/>
    <property type="match status" value="1"/>
</dbReference>